<dbReference type="NCBIfam" id="TIGR00029">
    <property type="entry name" value="S20"/>
    <property type="match status" value="1"/>
</dbReference>
<proteinExistence type="inferred from homology"/>
<dbReference type="GO" id="GO:0015935">
    <property type="term" value="C:small ribosomal subunit"/>
    <property type="evidence" value="ECO:0007669"/>
    <property type="project" value="TreeGrafter"/>
</dbReference>
<name>A0A520N550_9GAMM</name>
<dbReference type="InterPro" id="IPR002583">
    <property type="entry name" value="Ribosomal_bS20"/>
</dbReference>
<accession>A0A520N550</accession>
<comment type="similarity">
    <text evidence="2 8">Belongs to the bacterial ribosomal protein bS20 family.</text>
</comment>
<keyword evidence="4 8" id="KW-0694">RNA-binding</keyword>
<sequence length="87" mass="9662">MANSKQAIKRARQNSDKYKLRHAQRSVVRTAVKAVRADIDSKDKAKASESFKKAQKVIDTAASKNVIHRNAAARTKSRLSKAIKDLS</sequence>
<protein>
    <recommendedName>
        <fullName evidence="7 8">Small ribosomal subunit protein bS20</fullName>
    </recommendedName>
</protein>
<evidence type="ECO:0000313" key="11">
    <source>
        <dbReference type="Proteomes" id="UP000318710"/>
    </source>
</evidence>
<feature type="region of interest" description="Disordered" evidence="9">
    <location>
        <begin position="1"/>
        <end position="24"/>
    </location>
</feature>
<evidence type="ECO:0000256" key="2">
    <source>
        <dbReference type="ARBA" id="ARBA00007634"/>
    </source>
</evidence>
<keyword evidence="3 8" id="KW-0699">rRNA-binding</keyword>
<reference evidence="10 11" key="1">
    <citation type="submission" date="2019-02" db="EMBL/GenBank/DDBJ databases">
        <title>Prokaryotic population dynamics and viral predation in marine succession experiment using metagenomics: the confinement effect.</title>
        <authorList>
            <person name="Haro-Moreno J.M."/>
            <person name="Rodriguez-Valera F."/>
            <person name="Lopez-Perez M."/>
        </authorList>
    </citation>
    <scope>NUCLEOTIDE SEQUENCE [LARGE SCALE GENOMIC DNA]</scope>
    <source>
        <strain evidence="10">MED-G160</strain>
    </source>
</reference>
<dbReference type="AlphaFoldDB" id="A0A520N550"/>
<dbReference type="FunFam" id="1.20.58.110:FF:000001">
    <property type="entry name" value="30S ribosomal protein S20"/>
    <property type="match status" value="1"/>
</dbReference>
<dbReference type="PANTHER" id="PTHR33398:SF1">
    <property type="entry name" value="SMALL RIBOSOMAL SUBUNIT PROTEIN BS20C"/>
    <property type="match status" value="1"/>
</dbReference>
<dbReference type="EMBL" id="SHBF01000001">
    <property type="protein sequence ID" value="RZO28598.1"/>
    <property type="molecule type" value="Genomic_DNA"/>
</dbReference>
<keyword evidence="5 8" id="KW-0689">Ribosomal protein</keyword>
<evidence type="ECO:0000256" key="1">
    <source>
        <dbReference type="ARBA" id="ARBA00003134"/>
    </source>
</evidence>
<dbReference type="Pfam" id="PF01649">
    <property type="entry name" value="Ribosomal_S20p"/>
    <property type="match status" value="1"/>
</dbReference>
<dbReference type="PANTHER" id="PTHR33398">
    <property type="entry name" value="30S RIBOSOMAL PROTEIN S20"/>
    <property type="match status" value="1"/>
</dbReference>
<evidence type="ECO:0000256" key="3">
    <source>
        <dbReference type="ARBA" id="ARBA00022730"/>
    </source>
</evidence>
<dbReference type="HAMAP" id="MF_00500">
    <property type="entry name" value="Ribosomal_bS20"/>
    <property type="match status" value="1"/>
</dbReference>
<evidence type="ECO:0000256" key="5">
    <source>
        <dbReference type="ARBA" id="ARBA00022980"/>
    </source>
</evidence>
<dbReference type="GO" id="GO:0006412">
    <property type="term" value="P:translation"/>
    <property type="evidence" value="ECO:0007669"/>
    <property type="project" value="UniProtKB-UniRule"/>
</dbReference>
<evidence type="ECO:0000256" key="7">
    <source>
        <dbReference type="ARBA" id="ARBA00035136"/>
    </source>
</evidence>
<dbReference type="SUPFAM" id="SSF46992">
    <property type="entry name" value="Ribosomal protein S20"/>
    <property type="match status" value="1"/>
</dbReference>
<evidence type="ECO:0000313" key="10">
    <source>
        <dbReference type="EMBL" id="RZO28598.1"/>
    </source>
</evidence>
<dbReference type="GO" id="GO:0005829">
    <property type="term" value="C:cytosol"/>
    <property type="evidence" value="ECO:0007669"/>
    <property type="project" value="TreeGrafter"/>
</dbReference>
<dbReference type="InterPro" id="IPR036510">
    <property type="entry name" value="Ribosomal_bS20_sf"/>
</dbReference>
<gene>
    <name evidence="8" type="primary">rpsT</name>
    <name evidence="10" type="ORF">EVA93_00325</name>
</gene>
<dbReference type="Proteomes" id="UP000318710">
    <property type="component" value="Unassembled WGS sequence"/>
</dbReference>
<evidence type="ECO:0000256" key="4">
    <source>
        <dbReference type="ARBA" id="ARBA00022884"/>
    </source>
</evidence>
<evidence type="ECO:0000256" key="9">
    <source>
        <dbReference type="SAM" id="MobiDB-lite"/>
    </source>
</evidence>
<evidence type="ECO:0000256" key="8">
    <source>
        <dbReference type="HAMAP-Rule" id="MF_00500"/>
    </source>
</evidence>
<dbReference type="GO" id="GO:0070181">
    <property type="term" value="F:small ribosomal subunit rRNA binding"/>
    <property type="evidence" value="ECO:0007669"/>
    <property type="project" value="TreeGrafter"/>
</dbReference>
<keyword evidence="6 8" id="KW-0687">Ribonucleoprotein</keyword>
<comment type="function">
    <text evidence="1 8">Binds directly to 16S ribosomal RNA.</text>
</comment>
<dbReference type="GO" id="GO:0003735">
    <property type="term" value="F:structural constituent of ribosome"/>
    <property type="evidence" value="ECO:0007669"/>
    <property type="project" value="InterPro"/>
</dbReference>
<comment type="caution">
    <text evidence="10">The sequence shown here is derived from an EMBL/GenBank/DDBJ whole genome shotgun (WGS) entry which is preliminary data.</text>
</comment>
<evidence type="ECO:0000256" key="6">
    <source>
        <dbReference type="ARBA" id="ARBA00023274"/>
    </source>
</evidence>
<organism evidence="10 11">
    <name type="scientific">SAR86 cluster bacterium</name>
    <dbReference type="NCBI Taxonomy" id="2030880"/>
    <lineage>
        <taxon>Bacteria</taxon>
        <taxon>Pseudomonadati</taxon>
        <taxon>Pseudomonadota</taxon>
        <taxon>Gammaproteobacteria</taxon>
        <taxon>SAR86 cluster</taxon>
    </lineage>
</organism>
<dbReference type="Gene3D" id="1.20.58.110">
    <property type="entry name" value="Ribosomal protein S20"/>
    <property type="match status" value="1"/>
</dbReference>